<evidence type="ECO:0000313" key="7">
    <source>
        <dbReference type="Proteomes" id="UP001333710"/>
    </source>
</evidence>
<evidence type="ECO:0000259" key="5">
    <source>
        <dbReference type="Pfam" id="PF07730"/>
    </source>
</evidence>
<sequence length="364" mass="40550">MPLFIQRIHQRLLPSDSDTGYLPYFWLVYLIMFILPLSFGDRPLWHYAASMVVVPVFLALYFYTFWQTGARALVCILAILGLGMATAWFNPGASVFFVYAAAFCVQLKQPRKALIMVFSIAAVAALYSFLMQLPGFFYLPAIVISILIGCVNIYEGELRQKNQLLKVSQDELAKMAATAERERIARDLHDLIGHTFSLITVKAQLAHKLADIDIDKSKQELKDLEHLSRTAMAEIRETVHNYQQKDMTSEIAKAKALAKSADIEFHSEIEAIPQKESTNSALAWVIRESFTNMVKHSEATSCQLSCKTVADQYRLTISDNGQPQTEITAGDGLTGIKERVTALGGKLTVATNGGFSIQVEVPFA</sequence>
<keyword evidence="1" id="KW-0808">Transferase</keyword>
<evidence type="ECO:0000256" key="3">
    <source>
        <dbReference type="ARBA" id="ARBA00023012"/>
    </source>
</evidence>
<keyword evidence="7" id="KW-1185">Reference proteome</keyword>
<evidence type="ECO:0000313" key="6">
    <source>
        <dbReference type="EMBL" id="BDX05668.1"/>
    </source>
</evidence>
<dbReference type="InterPro" id="IPR011712">
    <property type="entry name" value="Sig_transdc_His_kin_sub3_dim/P"/>
</dbReference>
<feature type="transmembrane region" description="Helical" evidence="4">
    <location>
        <begin position="20"/>
        <end position="37"/>
    </location>
</feature>
<organism evidence="6 7">
    <name type="scientific">Planctobacterium marinum</name>
    <dbReference type="NCBI Taxonomy" id="1631968"/>
    <lineage>
        <taxon>Bacteria</taxon>
        <taxon>Pseudomonadati</taxon>
        <taxon>Pseudomonadota</taxon>
        <taxon>Gammaproteobacteria</taxon>
        <taxon>Alteromonadales</taxon>
        <taxon>Alteromonadaceae</taxon>
        <taxon>Planctobacterium</taxon>
    </lineage>
</organism>
<dbReference type="AlphaFoldDB" id="A0AA48HTQ1"/>
<keyword evidence="4" id="KW-1133">Transmembrane helix</keyword>
<dbReference type="Gene3D" id="3.30.565.10">
    <property type="entry name" value="Histidine kinase-like ATPase, C-terminal domain"/>
    <property type="match status" value="1"/>
</dbReference>
<dbReference type="InterPro" id="IPR036890">
    <property type="entry name" value="HATPase_C_sf"/>
</dbReference>
<keyword evidence="2 6" id="KW-0418">Kinase</keyword>
<keyword evidence="4" id="KW-0812">Transmembrane</keyword>
<dbReference type="InterPro" id="IPR050482">
    <property type="entry name" value="Sensor_HK_TwoCompSys"/>
</dbReference>
<dbReference type="Pfam" id="PF07730">
    <property type="entry name" value="HisKA_3"/>
    <property type="match status" value="1"/>
</dbReference>
<dbReference type="RefSeq" id="WP_338291654.1">
    <property type="nucleotide sequence ID" value="NZ_AP027272.1"/>
</dbReference>
<dbReference type="EMBL" id="AP027272">
    <property type="protein sequence ID" value="BDX05668.1"/>
    <property type="molecule type" value="Genomic_DNA"/>
</dbReference>
<dbReference type="GO" id="GO:0046983">
    <property type="term" value="F:protein dimerization activity"/>
    <property type="evidence" value="ECO:0007669"/>
    <property type="project" value="InterPro"/>
</dbReference>
<proteinExistence type="predicted"/>
<feature type="transmembrane region" description="Helical" evidence="4">
    <location>
        <begin position="70"/>
        <end position="101"/>
    </location>
</feature>
<gene>
    <name evidence="6" type="ORF">MACH26_11890</name>
</gene>
<feature type="transmembrane region" description="Helical" evidence="4">
    <location>
        <begin position="44"/>
        <end position="64"/>
    </location>
</feature>
<evidence type="ECO:0000256" key="4">
    <source>
        <dbReference type="SAM" id="Phobius"/>
    </source>
</evidence>
<dbReference type="Gene3D" id="1.20.5.1930">
    <property type="match status" value="1"/>
</dbReference>
<keyword evidence="3" id="KW-0902">Two-component regulatory system</keyword>
<dbReference type="GO" id="GO:0016020">
    <property type="term" value="C:membrane"/>
    <property type="evidence" value="ECO:0007669"/>
    <property type="project" value="InterPro"/>
</dbReference>
<evidence type="ECO:0000256" key="2">
    <source>
        <dbReference type="ARBA" id="ARBA00022777"/>
    </source>
</evidence>
<dbReference type="PANTHER" id="PTHR24421:SF63">
    <property type="entry name" value="SENSOR HISTIDINE KINASE DESK"/>
    <property type="match status" value="1"/>
</dbReference>
<feature type="transmembrane region" description="Helical" evidence="4">
    <location>
        <begin position="136"/>
        <end position="154"/>
    </location>
</feature>
<dbReference type="KEGG" id="pmaw:MACH26_11890"/>
<reference evidence="6" key="1">
    <citation type="submission" date="2023-01" db="EMBL/GenBank/DDBJ databases">
        <title>Complete genome sequence of Planctobacterium marinum strain Dej080120_11.</title>
        <authorList>
            <person name="Ueki S."/>
            <person name="Maruyama F."/>
        </authorList>
    </citation>
    <scope>NUCLEOTIDE SEQUENCE</scope>
    <source>
        <strain evidence="6">Dej080120_11</strain>
    </source>
</reference>
<feature type="domain" description="Signal transduction histidine kinase subgroup 3 dimerisation and phosphoacceptor" evidence="5">
    <location>
        <begin position="180"/>
        <end position="245"/>
    </location>
</feature>
<accession>A0AA48HTQ1</accession>
<dbReference type="CDD" id="cd16917">
    <property type="entry name" value="HATPase_UhpB-NarQ-NarX-like"/>
    <property type="match status" value="1"/>
</dbReference>
<keyword evidence="4" id="KW-0472">Membrane</keyword>
<dbReference type="Proteomes" id="UP001333710">
    <property type="component" value="Chromosome"/>
</dbReference>
<dbReference type="GO" id="GO:0000155">
    <property type="term" value="F:phosphorelay sensor kinase activity"/>
    <property type="evidence" value="ECO:0007669"/>
    <property type="project" value="InterPro"/>
</dbReference>
<evidence type="ECO:0000256" key="1">
    <source>
        <dbReference type="ARBA" id="ARBA00022679"/>
    </source>
</evidence>
<protein>
    <submittedName>
        <fullName evidence="6">Histidine kinase</fullName>
    </submittedName>
</protein>
<feature type="transmembrane region" description="Helical" evidence="4">
    <location>
        <begin position="113"/>
        <end position="130"/>
    </location>
</feature>
<dbReference type="SUPFAM" id="SSF55874">
    <property type="entry name" value="ATPase domain of HSP90 chaperone/DNA topoisomerase II/histidine kinase"/>
    <property type="match status" value="1"/>
</dbReference>
<dbReference type="PANTHER" id="PTHR24421">
    <property type="entry name" value="NITRATE/NITRITE SENSOR PROTEIN NARX-RELATED"/>
    <property type="match status" value="1"/>
</dbReference>
<name>A0AA48HTQ1_9ALTE</name>